<organism evidence="2 3">
    <name type="scientific">Mycena metata</name>
    <dbReference type="NCBI Taxonomy" id="1033252"/>
    <lineage>
        <taxon>Eukaryota</taxon>
        <taxon>Fungi</taxon>
        <taxon>Dikarya</taxon>
        <taxon>Basidiomycota</taxon>
        <taxon>Agaricomycotina</taxon>
        <taxon>Agaricomycetes</taxon>
        <taxon>Agaricomycetidae</taxon>
        <taxon>Agaricales</taxon>
        <taxon>Marasmiineae</taxon>
        <taxon>Mycenaceae</taxon>
        <taxon>Mycena</taxon>
    </lineage>
</organism>
<gene>
    <name evidence="2" type="ORF">B0H16DRAFT_1735422</name>
</gene>
<evidence type="ECO:0000313" key="3">
    <source>
        <dbReference type="Proteomes" id="UP001215598"/>
    </source>
</evidence>
<feature type="transmembrane region" description="Helical" evidence="1">
    <location>
        <begin position="42"/>
        <end position="61"/>
    </location>
</feature>
<sequence length="75" mass="8861">MPLRGHSTFVDWDYRFRGNIPFMPRASQALSRLFGSAIYHEYVMLALLFRFPAVVFGYHAYRNCVTPPRRHLNLD</sequence>
<dbReference type="Proteomes" id="UP001215598">
    <property type="component" value="Unassembled WGS sequence"/>
</dbReference>
<reference evidence="2" key="1">
    <citation type="submission" date="2023-03" db="EMBL/GenBank/DDBJ databases">
        <title>Massive genome expansion in bonnet fungi (Mycena s.s.) driven by repeated elements and novel gene families across ecological guilds.</title>
        <authorList>
            <consortium name="Lawrence Berkeley National Laboratory"/>
            <person name="Harder C.B."/>
            <person name="Miyauchi S."/>
            <person name="Viragh M."/>
            <person name="Kuo A."/>
            <person name="Thoen E."/>
            <person name="Andreopoulos B."/>
            <person name="Lu D."/>
            <person name="Skrede I."/>
            <person name="Drula E."/>
            <person name="Henrissat B."/>
            <person name="Morin E."/>
            <person name="Kohler A."/>
            <person name="Barry K."/>
            <person name="LaButti K."/>
            <person name="Morin E."/>
            <person name="Salamov A."/>
            <person name="Lipzen A."/>
            <person name="Mereny Z."/>
            <person name="Hegedus B."/>
            <person name="Baldrian P."/>
            <person name="Stursova M."/>
            <person name="Weitz H."/>
            <person name="Taylor A."/>
            <person name="Grigoriev I.V."/>
            <person name="Nagy L.G."/>
            <person name="Martin F."/>
            <person name="Kauserud H."/>
        </authorList>
    </citation>
    <scope>NUCLEOTIDE SEQUENCE</scope>
    <source>
        <strain evidence="2">CBHHK182m</strain>
    </source>
</reference>
<keyword evidence="1" id="KW-0812">Transmembrane</keyword>
<dbReference type="EMBL" id="JARKIB010000183">
    <property type="protein sequence ID" value="KAJ7726919.1"/>
    <property type="molecule type" value="Genomic_DNA"/>
</dbReference>
<protein>
    <submittedName>
        <fullName evidence="2">Uncharacterized protein</fullName>
    </submittedName>
</protein>
<comment type="caution">
    <text evidence="2">The sequence shown here is derived from an EMBL/GenBank/DDBJ whole genome shotgun (WGS) entry which is preliminary data.</text>
</comment>
<keyword evidence="1" id="KW-1133">Transmembrane helix</keyword>
<dbReference type="AlphaFoldDB" id="A0AAD7HRT8"/>
<keyword evidence="3" id="KW-1185">Reference proteome</keyword>
<evidence type="ECO:0000256" key="1">
    <source>
        <dbReference type="SAM" id="Phobius"/>
    </source>
</evidence>
<keyword evidence="1" id="KW-0472">Membrane</keyword>
<accession>A0AAD7HRT8</accession>
<name>A0AAD7HRT8_9AGAR</name>
<proteinExistence type="predicted"/>
<evidence type="ECO:0000313" key="2">
    <source>
        <dbReference type="EMBL" id="KAJ7726919.1"/>
    </source>
</evidence>